<protein>
    <submittedName>
        <fullName evidence="1">Uncharacterized protein</fullName>
    </submittedName>
</protein>
<proteinExistence type="predicted"/>
<sequence length="142" mass="16798">MVKAQTIKPDQVLQDLLSSKRNLEQYNDPMGRKQLEKDGKLKSVAVFKKEYQKNINLIKKNPELFEKYIADNKFKNRDSVVFYNYIPMLESNITPYQTTKLKYFDIVNTYLINYKENELPTKLKDAHTPPYMKGIEIKKDTP</sequence>
<dbReference type="EMBL" id="BAAAZI010000012">
    <property type="protein sequence ID" value="GAA4145368.1"/>
    <property type="molecule type" value="Genomic_DNA"/>
</dbReference>
<evidence type="ECO:0000313" key="1">
    <source>
        <dbReference type="EMBL" id="GAA4145368.1"/>
    </source>
</evidence>
<name>A0ABP7Z1M8_9SPHI</name>
<reference evidence="2" key="1">
    <citation type="journal article" date="2019" name="Int. J. Syst. Evol. Microbiol.">
        <title>The Global Catalogue of Microorganisms (GCM) 10K type strain sequencing project: providing services to taxonomists for standard genome sequencing and annotation.</title>
        <authorList>
            <consortium name="The Broad Institute Genomics Platform"/>
            <consortium name="The Broad Institute Genome Sequencing Center for Infectious Disease"/>
            <person name="Wu L."/>
            <person name="Ma J."/>
        </authorList>
    </citation>
    <scope>NUCLEOTIDE SEQUENCE [LARGE SCALE GENOMIC DNA]</scope>
    <source>
        <strain evidence="2">JCM 16704</strain>
    </source>
</reference>
<comment type="caution">
    <text evidence="1">The sequence shown here is derived from an EMBL/GenBank/DDBJ whole genome shotgun (WGS) entry which is preliminary data.</text>
</comment>
<accession>A0ABP7Z1M8</accession>
<gene>
    <name evidence="1" type="ORF">GCM10022216_29150</name>
</gene>
<organism evidence="1 2">
    <name type="scientific">Sphingobacterium kyonggiense</name>
    <dbReference type="NCBI Taxonomy" id="714075"/>
    <lineage>
        <taxon>Bacteria</taxon>
        <taxon>Pseudomonadati</taxon>
        <taxon>Bacteroidota</taxon>
        <taxon>Sphingobacteriia</taxon>
        <taxon>Sphingobacteriales</taxon>
        <taxon>Sphingobacteriaceae</taxon>
        <taxon>Sphingobacterium</taxon>
    </lineage>
</organism>
<evidence type="ECO:0000313" key="2">
    <source>
        <dbReference type="Proteomes" id="UP001500101"/>
    </source>
</evidence>
<dbReference type="Proteomes" id="UP001500101">
    <property type="component" value="Unassembled WGS sequence"/>
</dbReference>
<keyword evidence="2" id="KW-1185">Reference proteome</keyword>